<dbReference type="OrthoDB" id="227978at2157"/>
<evidence type="ECO:0008006" key="3">
    <source>
        <dbReference type="Google" id="ProtNLM"/>
    </source>
</evidence>
<dbReference type="EMBL" id="CP058529">
    <property type="protein sequence ID" value="QLG27213.1"/>
    <property type="molecule type" value="Genomic_DNA"/>
</dbReference>
<dbReference type="RefSeq" id="WP_179168788.1">
    <property type="nucleotide sequence ID" value="NZ_CP058529.1"/>
</dbReference>
<dbReference type="GeneID" id="56028468"/>
<dbReference type="InterPro" id="IPR043899">
    <property type="entry name" value="DUF5789"/>
</dbReference>
<keyword evidence="2" id="KW-1185">Reference proteome</keyword>
<protein>
    <recommendedName>
        <fullName evidence="3">DUF2795 domain-containing protein</fullName>
    </recommendedName>
</protein>
<proteinExistence type="predicted"/>
<gene>
    <name evidence="1" type="ORF">HUG10_06505</name>
</gene>
<dbReference type="Pfam" id="PF19102">
    <property type="entry name" value="DUF5789"/>
    <property type="match status" value="1"/>
</dbReference>
<sequence>MDRVRLSRVESRLDELQFPISREDAAEHFADTTLTYADGEENLGDRILDCRSESFADLDELVSDLYNVLPVEAVGEPGQSEGDG</sequence>
<accession>A0A7D5GZ27</accession>
<reference evidence="1 2" key="1">
    <citation type="submission" date="2020-07" db="EMBL/GenBank/DDBJ databases">
        <title>Gai3-2, isolated from salt lake.</title>
        <authorList>
            <person name="Cui H."/>
            <person name="Shi X."/>
        </authorList>
    </citation>
    <scope>NUCLEOTIDE SEQUENCE [LARGE SCALE GENOMIC DNA]</scope>
    <source>
        <strain evidence="1 2">Gai3-2</strain>
    </source>
</reference>
<evidence type="ECO:0000313" key="1">
    <source>
        <dbReference type="EMBL" id="QLG27213.1"/>
    </source>
</evidence>
<dbReference type="AlphaFoldDB" id="A0A7D5GZ27"/>
<dbReference type="Proteomes" id="UP000509750">
    <property type="component" value="Chromosome"/>
</dbReference>
<organism evidence="1 2">
    <name type="scientific">Halorarum halophilum</name>
    <dbReference type="NCBI Taxonomy" id="2743090"/>
    <lineage>
        <taxon>Archaea</taxon>
        <taxon>Methanobacteriati</taxon>
        <taxon>Methanobacteriota</taxon>
        <taxon>Stenosarchaea group</taxon>
        <taxon>Halobacteria</taxon>
        <taxon>Halobacteriales</taxon>
        <taxon>Haloferacaceae</taxon>
        <taxon>Halorarum</taxon>
    </lineage>
</organism>
<name>A0A7D5GZ27_9EURY</name>
<evidence type="ECO:0000313" key="2">
    <source>
        <dbReference type="Proteomes" id="UP000509750"/>
    </source>
</evidence>
<dbReference type="KEGG" id="halg:HUG10_06505"/>